<dbReference type="Proteomes" id="UP000663722">
    <property type="component" value="Chromosome"/>
</dbReference>
<organism evidence="1 2">
    <name type="scientific">Desulfonema magnum</name>
    <dbReference type="NCBI Taxonomy" id="45655"/>
    <lineage>
        <taxon>Bacteria</taxon>
        <taxon>Pseudomonadati</taxon>
        <taxon>Thermodesulfobacteriota</taxon>
        <taxon>Desulfobacteria</taxon>
        <taxon>Desulfobacterales</taxon>
        <taxon>Desulfococcaceae</taxon>
        <taxon>Desulfonema</taxon>
    </lineage>
</organism>
<evidence type="ECO:0000313" key="2">
    <source>
        <dbReference type="Proteomes" id="UP000663722"/>
    </source>
</evidence>
<gene>
    <name evidence="1" type="ORF">dnm_045600</name>
</gene>
<dbReference type="EMBL" id="CP061800">
    <property type="protein sequence ID" value="QTA88514.1"/>
    <property type="molecule type" value="Genomic_DNA"/>
</dbReference>
<keyword evidence="2" id="KW-1185">Reference proteome</keyword>
<protein>
    <submittedName>
        <fullName evidence="1">Uncharacterized protein</fullName>
    </submittedName>
</protein>
<proteinExistence type="predicted"/>
<reference evidence="1" key="1">
    <citation type="journal article" date="2021" name="Microb. Physiol.">
        <title>Proteogenomic Insights into the Physiology of Marine, Sulfate-Reducing, Filamentous Desulfonema limicola and Desulfonema magnum.</title>
        <authorList>
            <person name="Schnaars V."/>
            <person name="Wohlbrand L."/>
            <person name="Scheve S."/>
            <person name="Hinrichs C."/>
            <person name="Reinhardt R."/>
            <person name="Rabus R."/>
        </authorList>
    </citation>
    <scope>NUCLEOTIDE SEQUENCE</scope>
    <source>
        <strain evidence="1">4be13</strain>
    </source>
</reference>
<dbReference type="AlphaFoldDB" id="A0A975GP64"/>
<accession>A0A975GP64</accession>
<name>A0A975GP64_9BACT</name>
<sequence length="158" mass="18264">MATTDLKIKPDICPFISTGYSETSPFFFCEPRRNPDFSFRAGESFREKAGFLPRTNIKKFKETRLFPVRGRNWVCEKSRVSSHMHQAKTAGRGLQPRPKRLFSGVGKYFGRGCKPRPADHGLIKTMSYDLSLMHMGFLPRTNIKKFKETRLFPVRGRN</sequence>
<evidence type="ECO:0000313" key="1">
    <source>
        <dbReference type="EMBL" id="QTA88514.1"/>
    </source>
</evidence>
<dbReference type="KEGG" id="dmm:dnm_045600"/>